<dbReference type="EMBL" id="CAJNOU010002817">
    <property type="protein sequence ID" value="CAF1351593.1"/>
    <property type="molecule type" value="Genomic_DNA"/>
</dbReference>
<evidence type="ECO:0000313" key="6">
    <source>
        <dbReference type="Proteomes" id="UP000663882"/>
    </source>
</evidence>
<dbReference type="OrthoDB" id="10454159at2759"/>
<evidence type="ECO:0000313" key="2">
    <source>
        <dbReference type="EMBL" id="CAF1288959.1"/>
    </source>
</evidence>
<dbReference type="Proteomes" id="UP000663882">
    <property type="component" value="Unassembled WGS sequence"/>
</dbReference>
<dbReference type="AlphaFoldDB" id="A0A815CY46"/>
<dbReference type="Proteomes" id="UP000663874">
    <property type="component" value="Unassembled WGS sequence"/>
</dbReference>
<evidence type="ECO:0000313" key="4">
    <source>
        <dbReference type="EMBL" id="CAF4067505.1"/>
    </source>
</evidence>
<evidence type="ECO:0000313" key="3">
    <source>
        <dbReference type="EMBL" id="CAF1351593.1"/>
    </source>
</evidence>
<protein>
    <submittedName>
        <fullName evidence="2">Uncharacterized protein</fullName>
    </submittedName>
</protein>
<dbReference type="EMBL" id="CAJOBE010010011">
    <property type="protein sequence ID" value="CAF4098014.1"/>
    <property type="molecule type" value="Genomic_DNA"/>
</dbReference>
<dbReference type="Proteomes" id="UP000663823">
    <property type="component" value="Unassembled WGS sequence"/>
</dbReference>
<dbReference type="EMBL" id="CAJOAX010010025">
    <property type="protein sequence ID" value="CAF4067505.1"/>
    <property type="molecule type" value="Genomic_DNA"/>
</dbReference>
<proteinExistence type="predicted"/>
<reference evidence="2" key="1">
    <citation type="submission" date="2021-02" db="EMBL/GenBank/DDBJ databases">
        <authorList>
            <person name="Nowell W R."/>
        </authorList>
    </citation>
    <scope>NUCLEOTIDE SEQUENCE</scope>
</reference>
<gene>
    <name evidence="5" type="ORF">FNK824_LOCUS31254</name>
    <name evidence="4" type="ORF">OTI717_LOCUS32480</name>
    <name evidence="2" type="ORF">RFH988_LOCUS29107</name>
    <name evidence="3" type="ORF">SEV965_LOCUS28895</name>
</gene>
<comment type="caution">
    <text evidence="2">The sequence shown here is derived from an EMBL/GenBank/DDBJ whole genome shotgun (WGS) entry which is preliminary data.</text>
</comment>
<sequence length="141" mass="16205">MVVGFVEVAKIVDESLEQIEQDQYSSSFLNFTRSTNIDQQYPNEQNDDDLNQLSNSNDEEDLNQLSIASPVLCLSKTNRFYPSYKSSSTQQYKDEPHIYIEVKKSHSAAIKRKRKQHQTSSSITTIAKQSTRLAAKRIRIE</sequence>
<evidence type="ECO:0000256" key="1">
    <source>
        <dbReference type="SAM" id="MobiDB-lite"/>
    </source>
</evidence>
<dbReference type="Proteomes" id="UP000663889">
    <property type="component" value="Unassembled WGS sequence"/>
</dbReference>
<accession>A0A815CY46</accession>
<feature type="region of interest" description="Disordered" evidence="1">
    <location>
        <begin position="38"/>
        <end position="59"/>
    </location>
</feature>
<organism evidence="2 6">
    <name type="scientific">Rotaria sordida</name>
    <dbReference type="NCBI Taxonomy" id="392033"/>
    <lineage>
        <taxon>Eukaryota</taxon>
        <taxon>Metazoa</taxon>
        <taxon>Spiralia</taxon>
        <taxon>Gnathifera</taxon>
        <taxon>Rotifera</taxon>
        <taxon>Eurotatoria</taxon>
        <taxon>Bdelloidea</taxon>
        <taxon>Philodinida</taxon>
        <taxon>Philodinidae</taxon>
        <taxon>Rotaria</taxon>
    </lineage>
</organism>
<evidence type="ECO:0000313" key="5">
    <source>
        <dbReference type="EMBL" id="CAF4098014.1"/>
    </source>
</evidence>
<name>A0A815CY46_9BILA</name>
<dbReference type="EMBL" id="CAJNOO010002679">
    <property type="protein sequence ID" value="CAF1288959.1"/>
    <property type="molecule type" value="Genomic_DNA"/>
</dbReference>